<reference evidence="2 3" key="1">
    <citation type="submission" date="2024-01" db="EMBL/GenBank/DDBJ databases">
        <authorList>
            <person name="Allen C."/>
            <person name="Tagirdzhanova G."/>
        </authorList>
    </citation>
    <scope>NUCLEOTIDE SEQUENCE [LARGE SCALE GENOMIC DNA]</scope>
</reference>
<dbReference type="Proteomes" id="UP001642482">
    <property type="component" value="Unassembled WGS sequence"/>
</dbReference>
<comment type="caution">
    <text evidence="2">The sequence shown here is derived from an EMBL/GenBank/DDBJ whole genome shotgun (WGS) entry which is preliminary data.</text>
</comment>
<evidence type="ECO:0000256" key="1">
    <source>
        <dbReference type="SAM" id="MobiDB-lite"/>
    </source>
</evidence>
<feature type="region of interest" description="Disordered" evidence="1">
    <location>
        <begin position="97"/>
        <end position="151"/>
    </location>
</feature>
<keyword evidence="3" id="KW-1185">Reference proteome</keyword>
<organism evidence="2 3">
    <name type="scientific">Sporothrix eucalyptigena</name>
    <dbReference type="NCBI Taxonomy" id="1812306"/>
    <lineage>
        <taxon>Eukaryota</taxon>
        <taxon>Fungi</taxon>
        <taxon>Dikarya</taxon>
        <taxon>Ascomycota</taxon>
        <taxon>Pezizomycotina</taxon>
        <taxon>Sordariomycetes</taxon>
        <taxon>Sordariomycetidae</taxon>
        <taxon>Ophiostomatales</taxon>
        <taxon>Ophiostomataceae</taxon>
        <taxon>Sporothrix</taxon>
    </lineage>
</organism>
<gene>
    <name evidence="2" type="ORF">SEUCBS140593_009488</name>
</gene>
<accession>A0ABP0CVH5</accession>
<proteinExistence type="predicted"/>
<evidence type="ECO:0000313" key="3">
    <source>
        <dbReference type="Proteomes" id="UP001642482"/>
    </source>
</evidence>
<name>A0ABP0CVH5_9PEZI</name>
<dbReference type="EMBL" id="CAWUHD010000156">
    <property type="protein sequence ID" value="CAK7236048.1"/>
    <property type="molecule type" value="Genomic_DNA"/>
</dbReference>
<sequence>MTRWALPFILWSGFANPTSRNRISQSYYPIKSPRPCYSSTTQAPYRLKSRVSIYDKTGPYRTRSTYIRKPSFYYQSTSGGYGTYDSYDSYGVPFRSSYKSTDRSSYKRSAPSLTPMPSYDDYNRSHRRSSANYSSKYDTDKKSSSHPKKTVHWDESTFRGYHDKKNDGERHRHHRQHSGGNYDYGYDRCDWASASSNVYYYTEAISGRNRDYYGDETSRRSRKSRDYRDEYPHDYYY</sequence>
<evidence type="ECO:0000313" key="2">
    <source>
        <dbReference type="EMBL" id="CAK7236048.1"/>
    </source>
</evidence>
<feature type="region of interest" description="Disordered" evidence="1">
    <location>
        <begin position="210"/>
        <end position="237"/>
    </location>
</feature>
<protein>
    <submittedName>
        <fullName evidence="2">Uncharacterized protein</fullName>
    </submittedName>
</protein>